<accession>A0A455SSI2</accession>
<evidence type="ECO:0000256" key="3">
    <source>
        <dbReference type="ARBA" id="ARBA00022692"/>
    </source>
</evidence>
<name>A0A455SSI2_9CHLR</name>
<keyword evidence="5 7" id="KW-0472">Membrane</keyword>
<feature type="transmembrane region" description="Helical" evidence="7">
    <location>
        <begin position="273"/>
        <end position="299"/>
    </location>
</feature>
<feature type="transmembrane region" description="Helical" evidence="7">
    <location>
        <begin position="204"/>
        <end position="228"/>
    </location>
</feature>
<dbReference type="PANTHER" id="PTHR30213">
    <property type="entry name" value="INNER MEMBRANE PROTEIN YHJD"/>
    <property type="match status" value="1"/>
</dbReference>
<feature type="transmembrane region" description="Helical" evidence="7">
    <location>
        <begin position="372"/>
        <end position="393"/>
    </location>
</feature>
<dbReference type="InterPro" id="IPR017039">
    <property type="entry name" value="Virul_fac_BrkB"/>
</dbReference>
<dbReference type="EMBL" id="AP019376">
    <property type="protein sequence ID" value="BBH91383.1"/>
    <property type="molecule type" value="Genomic_DNA"/>
</dbReference>
<feature type="transmembrane region" description="Helical" evidence="7">
    <location>
        <begin position="47"/>
        <end position="71"/>
    </location>
</feature>
<evidence type="ECO:0000313" key="8">
    <source>
        <dbReference type="EMBL" id="BBH91383.1"/>
    </source>
</evidence>
<evidence type="ECO:0000256" key="4">
    <source>
        <dbReference type="ARBA" id="ARBA00022989"/>
    </source>
</evidence>
<protein>
    <recommendedName>
        <fullName evidence="9">YihY/virulence factor BrkB family protein</fullName>
    </recommendedName>
</protein>
<keyword evidence="4 7" id="KW-1133">Transmembrane helix</keyword>
<evidence type="ECO:0000256" key="6">
    <source>
        <dbReference type="SAM" id="MobiDB-lite"/>
    </source>
</evidence>
<feature type="region of interest" description="Disordered" evidence="6">
    <location>
        <begin position="328"/>
        <end position="370"/>
    </location>
</feature>
<feature type="transmembrane region" description="Helical" evidence="7">
    <location>
        <begin position="240"/>
        <end position="261"/>
    </location>
</feature>
<evidence type="ECO:0000256" key="1">
    <source>
        <dbReference type="ARBA" id="ARBA00004651"/>
    </source>
</evidence>
<proteinExistence type="predicted"/>
<feature type="transmembrane region" description="Helical" evidence="7">
    <location>
        <begin position="112"/>
        <end position="132"/>
    </location>
</feature>
<evidence type="ECO:0000256" key="5">
    <source>
        <dbReference type="ARBA" id="ARBA00023136"/>
    </source>
</evidence>
<sequence>MQKDGIQKLEHKLADAKIVKQTEKKTHVIQEFITKFNNDWSMNLAGLLAYNLLMSMVPIAIALLAILGFTLGSFTNPADMLKPIETIFPGLAGNQNAMTIAFQQVEHLRTSAWAMAIIAVILAIWSGSRLFVTIEGCLNIIYRLRPRPFLQQNLVSISMLLLFIVLVPIMIIAASAPTLILGLVGSNPALKMVPFLGAVVHNPLISYLSSVLGGILVGCILFGAIYTIMPNQKISFRTSWCGTLVAAVALELFLLLFPLYIQHSMGSYTGQVGFAVILLLFFYYFAVILIVGAEVNAFFFEKVRPLPNDVVTFISTMGGMLHLNTTQREPHYVDSTPTEQAEKARTASIAQQPNKAEHQPEQRKQKPTRKTAINPTLLEVIMGTALAFLLQWLNLRREQKKKPAR</sequence>
<evidence type="ECO:0000256" key="7">
    <source>
        <dbReference type="SAM" id="Phobius"/>
    </source>
</evidence>
<dbReference type="AlphaFoldDB" id="A0A455SSI2"/>
<dbReference type="GO" id="GO:0005886">
    <property type="term" value="C:plasma membrane"/>
    <property type="evidence" value="ECO:0007669"/>
    <property type="project" value="UniProtKB-SubCell"/>
</dbReference>
<gene>
    <name evidence="8" type="ORF">KTC_61340</name>
</gene>
<keyword evidence="2" id="KW-1003">Cell membrane</keyword>
<dbReference type="Pfam" id="PF03631">
    <property type="entry name" value="Virul_fac_BrkB"/>
    <property type="match status" value="1"/>
</dbReference>
<reference evidence="8" key="1">
    <citation type="submission" date="2018-12" db="EMBL/GenBank/DDBJ databases">
        <title>Novel natural products biosynthetic potential of the class Ktedonobacteria.</title>
        <authorList>
            <person name="Zheng Y."/>
            <person name="Saitou A."/>
            <person name="Wang C.M."/>
            <person name="Toyoda A."/>
            <person name="Minakuchi Y."/>
            <person name="Sekiguchi Y."/>
            <person name="Ueda K."/>
            <person name="Takano H."/>
            <person name="Sakai Y."/>
            <person name="Yokota A."/>
            <person name="Yabe S."/>
        </authorList>
    </citation>
    <scope>NUCLEOTIDE SEQUENCE</scope>
    <source>
        <strain evidence="8">COM3</strain>
    </source>
</reference>
<feature type="compositionally biased region" description="Basic and acidic residues" evidence="6">
    <location>
        <begin position="355"/>
        <end position="364"/>
    </location>
</feature>
<comment type="subcellular location">
    <subcellularLocation>
        <location evidence="1">Cell membrane</location>
        <topology evidence="1">Multi-pass membrane protein</topology>
    </subcellularLocation>
</comment>
<dbReference type="PANTHER" id="PTHR30213:SF0">
    <property type="entry name" value="UPF0761 MEMBRANE PROTEIN YIHY"/>
    <property type="match status" value="1"/>
</dbReference>
<feature type="transmembrane region" description="Helical" evidence="7">
    <location>
        <begin position="153"/>
        <end position="184"/>
    </location>
</feature>
<keyword evidence="3 7" id="KW-0812">Transmembrane</keyword>
<organism evidence="8">
    <name type="scientific">Thermosporothrix sp. COM3</name>
    <dbReference type="NCBI Taxonomy" id="2490863"/>
    <lineage>
        <taxon>Bacteria</taxon>
        <taxon>Bacillati</taxon>
        <taxon>Chloroflexota</taxon>
        <taxon>Ktedonobacteria</taxon>
        <taxon>Ktedonobacterales</taxon>
        <taxon>Thermosporotrichaceae</taxon>
        <taxon>Thermosporothrix</taxon>
    </lineage>
</organism>
<evidence type="ECO:0000256" key="2">
    <source>
        <dbReference type="ARBA" id="ARBA00022475"/>
    </source>
</evidence>
<evidence type="ECO:0008006" key="9">
    <source>
        <dbReference type="Google" id="ProtNLM"/>
    </source>
</evidence>